<dbReference type="InterPro" id="IPR001356">
    <property type="entry name" value="HD"/>
</dbReference>
<comment type="subcellular location">
    <subcellularLocation>
        <location evidence="1 9">Nucleus</location>
    </subcellularLocation>
</comment>
<dbReference type="Pfam" id="PF00046">
    <property type="entry name" value="Homeodomain"/>
    <property type="match status" value="1"/>
</dbReference>
<keyword evidence="5" id="KW-0440">LIM domain</keyword>
<evidence type="ECO:0000256" key="1">
    <source>
        <dbReference type="ARBA" id="ARBA00004123"/>
    </source>
</evidence>
<evidence type="ECO:0000256" key="6">
    <source>
        <dbReference type="ARBA" id="ARBA00023125"/>
    </source>
</evidence>
<dbReference type="FunFam" id="1.10.10.60:FF:000027">
    <property type="entry name" value="LIM/homeobox protein Lhx9"/>
    <property type="match status" value="1"/>
</dbReference>
<dbReference type="GO" id="GO:0000981">
    <property type="term" value="F:DNA-binding transcription factor activity, RNA polymerase II-specific"/>
    <property type="evidence" value="ECO:0007669"/>
    <property type="project" value="TreeGrafter"/>
</dbReference>
<accession>A0A0E9PS75</accession>
<keyword evidence="8 9" id="KW-0539">Nucleus</keyword>
<dbReference type="EMBL" id="GBXM01101106">
    <property type="protein sequence ID" value="JAH07471.1"/>
    <property type="molecule type" value="Transcribed_RNA"/>
</dbReference>
<dbReference type="InterPro" id="IPR050453">
    <property type="entry name" value="LIM_Homeobox_TF"/>
</dbReference>
<evidence type="ECO:0000256" key="9">
    <source>
        <dbReference type="RuleBase" id="RU000682"/>
    </source>
</evidence>
<dbReference type="GO" id="GO:0000977">
    <property type="term" value="F:RNA polymerase II transcription regulatory region sequence-specific DNA binding"/>
    <property type="evidence" value="ECO:0007669"/>
    <property type="project" value="TreeGrafter"/>
</dbReference>
<organism evidence="11">
    <name type="scientific">Anguilla anguilla</name>
    <name type="common">European freshwater eel</name>
    <name type="synonym">Muraena anguilla</name>
    <dbReference type="NCBI Taxonomy" id="7936"/>
    <lineage>
        <taxon>Eukaryota</taxon>
        <taxon>Metazoa</taxon>
        <taxon>Chordata</taxon>
        <taxon>Craniata</taxon>
        <taxon>Vertebrata</taxon>
        <taxon>Euteleostomi</taxon>
        <taxon>Actinopterygii</taxon>
        <taxon>Neopterygii</taxon>
        <taxon>Teleostei</taxon>
        <taxon>Anguilliformes</taxon>
        <taxon>Anguillidae</taxon>
        <taxon>Anguilla</taxon>
    </lineage>
</organism>
<evidence type="ECO:0000256" key="5">
    <source>
        <dbReference type="ARBA" id="ARBA00023038"/>
    </source>
</evidence>
<keyword evidence="2" id="KW-0479">Metal-binding</keyword>
<evidence type="ECO:0000256" key="8">
    <source>
        <dbReference type="ARBA" id="ARBA00023242"/>
    </source>
</evidence>
<dbReference type="InterPro" id="IPR009057">
    <property type="entry name" value="Homeodomain-like_sf"/>
</dbReference>
<dbReference type="PANTHER" id="PTHR24208:SF168">
    <property type="entry name" value="PROTEIN APTEROUS"/>
    <property type="match status" value="1"/>
</dbReference>
<protein>
    <recommendedName>
        <fullName evidence="10">Homeobox domain-containing protein</fullName>
    </recommendedName>
</protein>
<dbReference type="GO" id="GO:0030182">
    <property type="term" value="P:neuron differentiation"/>
    <property type="evidence" value="ECO:0007669"/>
    <property type="project" value="TreeGrafter"/>
</dbReference>
<keyword evidence="4" id="KW-0862">Zinc</keyword>
<evidence type="ECO:0000313" key="11">
    <source>
        <dbReference type="EMBL" id="JAH07471.1"/>
    </source>
</evidence>
<proteinExistence type="predicted"/>
<feature type="domain" description="Homeobox" evidence="10">
    <location>
        <begin position="1"/>
        <end position="49"/>
    </location>
</feature>
<dbReference type="GO" id="GO:0046872">
    <property type="term" value="F:metal ion binding"/>
    <property type="evidence" value="ECO:0007669"/>
    <property type="project" value="UniProtKB-KW"/>
</dbReference>
<keyword evidence="7 9" id="KW-0371">Homeobox</keyword>
<dbReference type="GO" id="GO:0005634">
    <property type="term" value="C:nucleus"/>
    <property type="evidence" value="ECO:0007669"/>
    <property type="project" value="UniProtKB-SubCell"/>
</dbReference>
<sequence>MRTSFKHHQLRTMKSYFAINHNPDAKDLKQLAQKTGLTKRVLQVSMNPFLNFILHLLFSV</sequence>
<evidence type="ECO:0000256" key="4">
    <source>
        <dbReference type="ARBA" id="ARBA00022833"/>
    </source>
</evidence>
<dbReference type="CDD" id="cd00086">
    <property type="entry name" value="homeodomain"/>
    <property type="match status" value="1"/>
</dbReference>
<evidence type="ECO:0000256" key="7">
    <source>
        <dbReference type="ARBA" id="ARBA00023155"/>
    </source>
</evidence>
<keyword evidence="3" id="KW-0677">Repeat</keyword>
<keyword evidence="6 9" id="KW-0238">DNA-binding</keyword>
<evidence type="ECO:0000256" key="2">
    <source>
        <dbReference type="ARBA" id="ARBA00022723"/>
    </source>
</evidence>
<dbReference type="AlphaFoldDB" id="A0A0E9PS75"/>
<dbReference type="SUPFAM" id="SSF46689">
    <property type="entry name" value="Homeodomain-like"/>
    <property type="match status" value="1"/>
</dbReference>
<evidence type="ECO:0000259" key="10">
    <source>
        <dbReference type="SMART" id="SM00389"/>
    </source>
</evidence>
<evidence type="ECO:0000256" key="3">
    <source>
        <dbReference type="ARBA" id="ARBA00022737"/>
    </source>
</evidence>
<reference evidence="11" key="1">
    <citation type="submission" date="2014-11" db="EMBL/GenBank/DDBJ databases">
        <authorList>
            <person name="Amaro Gonzalez C."/>
        </authorList>
    </citation>
    <scope>NUCLEOTIDE SEQUENCE</scope>
</reference>
<dbReference type="SMART" id="SM00389">
    <property type="entry name" value="HOX"/>
    <property type="match status" value="1"/>
</dbReference>
<dbReference type="Gene3D" id="1.10.10.60">
    <property type="entry name" value="Homeodomain-like"/>
    <property type="match status" value="1"/>
</dbReference>
<name>A0A0E9PS75_ANGAN</name>
<reference evidence="11" key="2">
    <citation type="journal article" date="2015" name="Fish Shellfish Immunol.">
        <title>Early steps in the European eel (Anguilla anguilla)-Vibrio vulnificus interaction in the gills: Role of the RtxA13 toxin.</title>
        <authorList>
            <person name="Callol A."/>
            <person name="Pajuelo D."/>
            <person name="Ebbesson L."/>
            <person name="Teles M."/>
            <person name="MacKenzie S."/>
            <person name="Amaro C."/>
        </authorList>
    </citation>
    <scope>NUCLEOTIDE SEQUENCE</scope>
</reference>
<dbReference type="PANTHER" id="PTHR24208">
    <property type="entry name" value="LIM/HOMEOBOX PROTEIN LHX"/>
    <property type="match status" value="1"/>
</dbReference>